<dbReference type="RefSeq" id="WP_236938595.1">
    <property type="nucleotide sequence ID" value="NZ_CP014334.2"/>
</dbReference>
<gene>
    <name evidence="3" type="ORF">NA23_04235</name>
</gene>
<dbReference type="EMBL" id="CP014334">
    <property type="protein sequence ID" value="AMW33700.2"/>
    <property type="molecule type" value="Genomic_DNA"/>
</dbReference>
<evidence type="ECO:0000259" key="2">
    <source>
        <dbReference type="Pfam" id="PF13360"/>
    </source>
</evidence>
<keyword evidence="4" id="KW-1185">Reference proteome</keyword>
<dbReference type="Proteomes" id="UP000093740">
    <property type="component" value="Chromosome"/>
</dbReference>
<evidence type="ECO:0000313" key="4">
    <source>
        <dbReference type="Proteomes" id="UP000093740"/>
    </source>
</evidence>
<protein>
    <submittedName>
        <fullName evidence="3">PQQ-binding-like beta-propeller repeat protein</fullName>
    </submittedName>
</protein>
<dbReference type="SUPFAM" id="SSF50998">
    <property type="entry name" value="Quinoprotein alcohol dehydrogenase-like"/>
    <property type="match status" value="1"/>
</dbReference>
<feature type="domain" description="Pyrrolo-quinoline quinone repeat" evidence="2">
    <location>
        <begin position="318"/>
        <end position="400"/>
    </location>
</feature>
<dbReference type="Gene3D" id="2.130.10.10">
    <property type="entry name" value="YVTN repeat-like/Quinoprotein amine dehydrogenase"/>
    <property type="match status" value="1"/>
</dbReference>
<dbReference type="InterPro" id="IPR015943">
    <property type="entry name" value="WD40/YVTN_repeat-like_dom_sf"/>
</dbReference>
<dbReference type="PANTHER" id="PTHR34512">
    <property type="entry name" value="CELL SURFACE PROTEIN"/>
    <property type="match status" value="1"/>
</dbReference>
<feature type="compositionally biased region" description="Basic and acidic residues" evidence="1">
    <location>
        <begin position="255"/>
        <end position="267"/>
    </location>
</feature>
<feature type="compositionally biased region" description="Basic and acidic residues" evidence="1">
    <location>
        <begin position="288"/>
        <end position="299"/>
    </location>
</feature>
<dbReference type="Pfam" id="PF13360">
    <property type="entry name" value="PQQ_2"/>
    <property type="match status" value="1"/>
</dbReference>
<accession>A0AAI8GE49</accession>
<sequence length="616" mass="68230">MRIHLALITILTLMFLALTSLHFAGALIVTTTGIVDEAGNVVKNITALDVLFDGTQYYYITSDGIYSLDGKIKIDIKGAQRVGTNYALSNLKVYKIEKGTATSIGTVSSKMKSIYVVSDYIIGIENNQVVCYYAGNIVWSMPTDASYLKVSEPYMAVFGLQTQLFNISNPRFAKLERIYPKFSDYVYFSGYHVFSDGSKIYFYKGTARLSTTFPYRGTLLTDGKYLYSGNLLVTSDLAQKDLKFTVKSLVPVDTGEKEETTVVEEHSIVQPPVSTQVTTAPSASQKQPSEEQQKKEETTVVKPSESTQPPKTPKLFELLWKVVLNDTISGKPAVKEDVAYVPTTKGSVIAVDGGKIAWSYKTSFVITGHVTVGNHIYVVAWDDTVYALNEDGTLAWKLSLDSDIAYGPAWDGYLLYVVTDKGTLYVIKDEGKSGVIKNSYKVGTYPSIPPSVSLAGKVYVVDGAGNLWRDKTVDSFAGKPKNLPIYLETPYVSKQVGFSLIDEYGNVYEFIPMKDKTEVSKGRSAFLTFQSEIVDAVLGKQHLYVIDSNGKLQIIDKDTKKVLFTDTVPSGRYLSLSKGYLFVFGKEVRCYYVNDTPSGYWNSLYGNSMNWNSAVK</sequence>
<dbReference type="PANTHER" id="PTHR34512:SF30">
    <property type="entry name" value="OUTER MEMBRANE PROTEIN ASSEMBLY FACTOR BAMB"/>
    <property type="match status" value="1"/>
</dbReference>
<feature type="region of interest" description="Disordered" evidence="1">
    <location>
        <begin position="255"/>
        <end position="310"/>
    </location>
</feature>
<proteinExistence type="predicted"/>
<dbReference type="KEGG" id="fia:NA23_04235"/>
<dbReference type="InterPro" id="IPR011047">
    <property type="entry name" value="Quinoprotein_ADH-like_sf"/>
</dbReference>
<evidence type="ECO:0000256" key="1">
    <source>
        <dbReference type="SAM" id="MobiDB-lite"/>
    </source>
</evidence>
<evidence type="ECO:0000313" key="3">
    <source>
        <dbReference type="EMBL" id="AMW33700.2"/>
    </source>
</evidence>
<dbReference type="InterPro" id="IPR002372">
    <property type="entry name" value="PQQ_rpt_dom"/>
</dbReference>
<name>A0AAI8GE49_FERIS</name>
<dbReference type="SMART" id="SM00564">
    <property type="entry name" value="PQQ"/>
    <property type="match status" value="2"/>
</dbReference>
<dbReference type="InterPro" id="IPR018391">
    <property type="entry name" value="PQQ_b-propeller_rpt"/>
</dbReference>
<organism evidence="3 4">
    <name type="scientific">Fervidobacterium islandicum</name>
    <dbReference type="NCBI Taxonomy" id="2423"/>
    <lineage>
        <taxon>Bacteria</taxon>
        <taxon>Thermotogati</taxon>
        <taxon>Thermotogota</taxon>
        <taxon>Thermotogae</taxon>
        <taxon>Thermotogales</taxon>
        <taxon>Fervidobacteriaceae</taxon>
        <taxon>Fervidobacterium</taxon>
    </lineage>
</organism>
<feature type="compositionally biased region" description="Polar residues" evidence="1">
    <location>
        <begin position="272"/>
        <end position="283"/>
    </location>
</feature>
<reference evidence="3 4" key="1">
    <citation type="journal article" date="2015" name="Stand. Genomic Sci.">
        <title>Genome sequence of a native-feather degrading extremely thermophilic Eubacterium, Fervidobacterium islandicum AW-1.</title>
        <authorList>
            <person name="Lee Y.J."/>
            <person name="Jeong H."/>
            <person name="Park G.S."/>
            <person name="Kwak Y."/>
            <person name="Lee S.J."/>
            <person name="Lee S.J."/>
            <person name="Park M.K."/>
            <person name="Kim J.Y."/>
            <person name="Kang H.K."/>
            <person name="Shin J.H."/>
            <person name="Lee D.W."/>
        </authorList>
    </citation>
    <scope>NUCLEOTIDE SEQUENCE [LARGE SCALE GENOMIC DNA]</scope>
    <source>
        <strain evidence="3 4">AW-1</strain>
    </source>
</reference>
<dbReference type="AlphaFoldDB" id="A0AAI8GE49"/>